<dbReference type="VEuPathDB" id="FungiDB:ASPCADRAFT_9272"/>
<keyword evidence="6" id="KW-1185">Reference proteome</keyword>
<dbReference type="GO" id="GO:0005634">
    <property type="term" value="C:nucleus"/>
    <property type="evidence" value="ECO:0007669"/>
    <property type="project" value="TreeGrafter"/>
</dbReference>
<dbReference type="PANTHER" id="PTHR43782:SF3">
    <property type="entry name" value="ARGINASE"/>
    <property type="match status" value="1"/>
</dbReference>
<dbReference type="Proteomes" id="UP000188318">
    <property type="component" value="Unassembled WGS sequence"/>
</dbReference>
<dbReference type="OrthoDB" id="4489634at2759"/>
<evidence type="ECO:0008006" key="7">
    <source>
        <dbReference type="Google" id="ProtNLM"/>
    </source>
</evidence>
<dbReference type="GO" id="GO:0030145">
    <property type="term" value="F:manganese ion binding"/>
    <property type="evidence" value="ECO:0007669"/>
    <property type="project" value="TreeGrafter"/>
</dbReference>
<protein>
    <recommendedName>
        <fullName evidence="7">Arginase</fullName>
    </recommendedName>
</protein>
<keyword evidence="1" id="KW-0479">Metal-binding</keyword>
<dbReference type="Gene3D" id="3.40.800.10">
    <property type="entry name" value="Ureohydrolase domain"/>
    <property type="match status" value="1"/>
</dbReference>
<evidence type="ECO:0000256" key="2">
    <source>
        <dbReference type="ARBA" id="ARBA00022801"/>
    </source>
</evidence>
<dbReference type="InterPro" id="IPR006035">
    <property type="entry name" value="Ureohydrolase"/>
</dbReference>
<evidence type="ECO:0000313" key="5">
    <source>
        <dbReference type="EMBL" id="OOF91863.1"/>
    </source>
</evidence>
<dbReference type="EMBL" id="KV907509">
    <property type="protein sequence ID" value="OOF91863.1"/>
    <property type="molecule type" value="Genomic_DNA"/>
</dbReference>
<dbReference type="GO" id="GO:0004053">
    <property type="term" value="F:arginase activity"/>
    <property type="evidence" value="ECO:0007669"/>
    <property type="project" value="TreeGrafter"/>
</dbReference>
<dbReference type="PANTHER" id="PTHR43782">
    <property type="entry name" value="ARGINASE"/>
    <property type="match status" value="1"/>
</dbReference>
<evidence type="ECO:0000256" key="3">
    <source>
        <dbReference type="ARBA" id="ARBA00023211"/>
    </source>
</evidence>
<dbReference type="Pfam" id="PF00491">
    <property type="entry name" value="Arginase"/>
    <property type="match status" value="1"/>
</dbReference>
<gene>
    <name evidence="5" type="ORF">ASPCADRAFT_9272</name>
</gene>
<dbReference type="STRING" id="602072.A0A1R3RBM8"/>
<name>A0A1R3RBM8_ASPC5</name>
<comment type="similarity">
    <text evidence="4">Belongs to the arginase family.</text>
</comment>
<dbReference type="GO" id="GO:0005829">
    <property type="term" value="C:cytosol"/>
    <property type="evidence" value="ECO:0007669"/>
    <property type="project" value="TreeGrafter"/>
</dbReference>
<organism evidence="5 6">
    <name type="scientific">Aspergillus carbonarius (strain ITEM 5010)</name>
    <dbReference type="NCBI Taxonomy" id="602072"/>
    <lineage>
        <taxon>Eukaryota</taxon>
        <taxon>Fungi</taxon>
        <taxon>Dikarya</taxon>
        <taxon>Ascomycota</taxon>
        <taxon>Pezizomycotina</taxon>
        <taxon>Eurotiomycetes</taxon>
        <taxon>Eurotiomycetidae</taxon>
        <taxon>Eurotiales</taxon>
        <taxon>Aspergillaceae</taxon>
        <taxon>Aspergillus</taxon>
        <taxon>Aspergillus subgen. Circumdati</taxon>
    </lineage>
</organism>
<keyword evidence="3" id="KW-0464">Manganese</keyword>
<evidence type="ECO:0000256" key="4">
    <source>
        <dbReference type="PROSITE-ProRule" id="PRU00742"/>
    </source>
</evidence>
<evidence type="ECO:0000313" key="6">
    <source>
        <dbReference type="Proteomes" id="UP000188318"/>
    </source>
</evidence>
<reference evidence="6" key="1">
    <citation type="journal article" date="2017" name="Genome Biol.">
        <title>Comparative genomics reveals high biological diversity and specific adaptations in the industrially and medically important fungal genus Aspergillus.</title>
        <authorList>
            <person name="de Vries R.P."/>
            <person name="Riley R."/>
            <person name="Wiebenga A."/>
            <person name="Aguilar-Osorio G."/>
            <person name="Amillis S."/>
            <person name="Uchima C.A."/>
            <person name="Anderluh G."/>
            <person name="Asadollahi M."/>
            <person name="Askin M."/>
            <person name="Barry K."/>
            <person name="Battaglia E."/>
            <person name="Bayram O."/>
            <person name="Benocci T."/>
            <person name="Braus-Stromeyer S.A."/>
            <person name="Caldana C."/>
            <person name="Canovas D."/>
            <person name="Cerqueira G.C."/>
            <person name="Chen F."/>
            <person name="Chen W."/>
            <person name="Choi C."/>
            <person name="Clum A."/>
            <person name="Dos Santos R.A."/>
            <person name="Damasio A.R."/>
            <person name="Diallinas G."/>
            <person name="Emri T."/>
            <person name="Fekete E."/>
            <person name="Flipphi M."/>
            <person name="Freyberg S."/>
            <person name="Gallo A."/>
            <person name="Gournas C."/>
            <person name="Habgood R."/>
            <person name="Hainaut M."/>
            <person name="Harispe M.L."/>
            <person name="Henrissat B."/>
            <person name="Hilden K.S."/>
            <person name="Hope R."/>
            <person name="Hossain A."/>
            <person name="Karabika E."/>
            <person name="Karaffa L."/>
            <person name="Karanyi Z."/>
            <person name="Krasevec N."/>
            <person name="Kuo A."/>
            <person name="Kusch H."/>
            <person name="LaButti K."/>
            <person name="Lagendijk E.L."/>
            <person name="Lapidus A."/>
            <person name="Levasseur A."/>
            <person name="Lindquist E."/>
            <person name="Lipzen A."/>
            <person name="Logrieco A.F."/>
            <person name="MacCabe A."/>
            <person name="Maekelae M.R."/>
            <person name="Malavazi I."/>
            <person name="Melin P."/>
            <person name="Meyer V."/>
            <person name="Mielnichuk N."/>
            <person name="Miskei M."/>
            <person name="Molnar A.P."/>
            <person name="Mule G."/>
            <person name="Ngan C.Y."/>
            <person name="Orejas M."/>
            <person name="Orosz E."/>
            <person name="Ouedraogo J.P."/>
            <person name="Overkamp K.M."/>
            <person name="Park H.-S."/>
            <person name="Perrone G."/>
            <person name="Piumi F."/>
            <person name="Punt P.J."/>
            <person name="Ram A.F."/>
            <person name="Ramon A."/>
            <person name="Rauscher S."/>
            <person name="Record E."/>
            <person name="Riano-Pachon D.M."/>
            <person name="Robert V."/>
            <person name="Roehrig J."/>
            <person name="Ruller R."/>
            <person name="Salamov A."/>
            <person name="Salih N.S."/>
            <person name="Samson R.A."/>
            <person name="Sandor E."/>
            <person name="Sanguinetti M."/>
            <person name="Schuetze T."/>
            <person name="Sepcic K."/>
            <person name="Shelest E."/>
            <person name="Sherlock G."/>
            <person name="Sophianopoulou V."/>
            <person name="Squina F.M."/>
            <person name="Sun H."/>
            <person name="Susca A."/>
            <person name="Todd R.B."/>
            <person name="Tsang A."/>
            <person name="Unkles S.E."/>
            <person name="van de Wiele N."/>
            <person name="van Rossen-Uffink D."/>
            <person name="Oliveira J.V."/>
            <person name="Vesth T.C."/>
            <person name="Visser J."/>
            <person name="Yu J.-H."/>
            <person name="Zhou M."/>
            <person name="Andersen M.R."/>
            <person name="Archer D.B."/>
            <person name="Baker S.E."/>
            <person name="Benoit I."/>
            <person name="Brakhage A.A."/>
            <person name="Braus G.H."/>
            <person name="Fischer R."/>
            <person name="Frisvad J.C."/>
            <person name="Goldman G.H."/>
            <person name="Houbraken J."/>
            <person name="Oakley B."/>
            <person name="Pocsi I."/>
            <person name="Scazzocchio C."/>
            <person name="Seiboth B."/>
            <person name="vanKuyk P.A."/>
            <person name="Wortman J."/>
            <person name="Dyer P.S."/>
            <person name="Grigoriev I.V."/>
        </authorList>
    </citation>
    <scope>NUCLEOTIDE SEQUENCE [LARGE SCALE GENOMIC DNA]</scope>
    <source>
        <strain evidence="6">ITEM 5010</strain>
    </source>
</reference>
<evidence type="ECO:0000256" key="1">
    <source>
        <dbReference type="ARBA" id="ARBA00022723"/>
    </source>
</evidence>
<proteinExistence type="inferred from homology"/>
<dbReference type="SUPFAM" id="SSF52768">
    <property type="entry name" value="Arginase/deacetylase"/>
    <property type="match status" value="1"/>
</dbReference>
<dbReference type="AlphaFoldDB" id="A0A1R3RBM8"/>
<accession>A0A1R3RBM8</accession>
<dbReference type="PRINTS" id="PR00116">
    <property type="entry name" value="ARGINASE"/>
</dbReference>
<dbReference type="InterPro" id="IPR023696">
    <property type="entry name" value="Ureohydrolase_dom_sf"/>
</dbReference>
<sequence length="183" mass="20359">MVQRVSTLPKVLTSPRSLRIIGAKSSPRPGPKAALDSLVRFGLLNHLQNLHYNVEYHECLPEKTSALDVSRTRGLKCRLLGSEEGIKKIMDMTLDYIRDNTPIHLSFDIDSLDLKIAPSTVFPVDGGLLLEEGMEIARRVWETGSLVAMDLVKVNPSVERERLDLTMRSGVSVVKSALDNLPR</sequence>
<dbReference type="PROSITE" id="PS51409">
    <property type="entry name" value="ARGINASE_2"/>
    <property type="match status" value="1"/>
</dbReference>
<keyword evidence="2" id="KW-0378">Hydrolase</keyword>